<evidence type="ECO:0000313" key="1">
    <source>
        <dbReference type="EMBL" id="GMM53235.1"/>
    </source>
</evidence>
<organism evidence="1 2">
    <name type="scientific">Starmerella bacillaris</name>
    <name type="common">Yeast</name>
    <name type="synonym">Candida zemplinina</name>
    <dbReference type="NCBI Taxonomy" id="1247836"/>
    <lineage>
        <taxon>Eukaryota</taxon>
        <taxon>Fungi</taxon>
        <taxon>Dikarya</taxon>
        <taxon>Ascomycota</taxon>
        <taxon>Saccharomycotina</taxon>
        <taxon>Dipodascomycetes</taxon>
        <taxon>Dipodascales</taxon>
        <taxon>Trichomonascaceae</taxon>
        <taxon>Starmerella</taxon>
    </lineage>
</organism>
<dbReference type="InterPro" id="IPR029063">
    <property type="entry name" value="SAM-dependent_MTases_sf"/>
</dbReference>
<dbReference type="Proteomes" id="UP001362899">
    <property type="component" value="Unassembled WGS sequence"/>
</dbReference>
<keyword evidence="1" id="KW-0489">Methyltransferase</keyword>
<protein>
    <submittedName>
        <fullName evidence="1">RNA methyltransferase</fullName>
    </submittedName>
</protein>
<dbReference type="Pfam" id="PF01209">
    <property type="entry name" value="Ubie_methyltran"/>
    <property type="match status" value="1"/>
</dbReference>
<dbReference type="PANTHER" id="PTHR42912">
    <property type="entry name" value="METHYLTRANSFERASE"/>
    <property type="match status" value="1"/>
</dbReference>
<dbReference type="InterPro" id="IPR050508">
    <property type="entry name" value="Methyltransf_Superfamily"/>
</dbReference>
<dbReference type="GO" id="GO:0032259">
    <property type="term" value="P:methylation"/>
    <property type="evidence" value="ECO:0007669"/>
    <property type="project" value="UniProtKB-KW"/>
</dbReference>
<reference evidence="1 2" key="1">
    <citation type="journal article" date="2023" name="Elife">
        <title>Identification of key yeast species and microbe-microbe interactions impacting larval growth of Drosophila in the wild.</title>
        <authorList>
            <person name="Mure A."/>
            <person name="Sugiura Y."/>
            <person name="Maeda R."/>
            <person name="Honda K."/>
            <person name="Sakurai N."/>
            <person name="Takahashi Y."/>
            <person name="Watada M."/>
            <person name="Katoh T."/>
            <person name="Gotoh A."/>
            <person name="Gotoh Y."/>
            <person name="Taniguchi I."/>
            <person name="Nakamura K."/>
            <person name="Hayashi T."/>
            <person name="Katayama T."/>
            <person name="Uemura T."/>
            <person name="Hattori Y."/>
        </authorList>
    </citation>
    <scope>NUCLEOTIDE SEQUENCE [LARGE SCALE GENOMIC DNA]</scope>
    <source>
        <strain evidence="1 2">SB-73</strain>
    </source>
</reference>
<keyword evidence="1" id="KW-0808">Transferase</keyword>
<comment type="caution">
    <text evidence="1">The sequence shown here is derived from an EMBL/GenBank/DDBJ whole genome shotgun (WGS) entry which is preliminary data.</text>
</comment>
<dbReference type="PANTHER" id="PTHR42912:SF83">
    <property type="entry name" value="METHYLTRANSFERASE TYPE 11 DOMAIN-CONTAINING PROTEIN"/>
    <property type="match status" value="1"/>
</dbReference>
<dbReference type="CDD" id="cd02440">
    <property type="entry name" value="AdoMet_MTases"/>
    <property type="match status" value="1"/>
</dbReference>
<dbReference type="SUPFAM" id="SSF53335">
    <property type="entry name" value="S-adenosyl-L-methionine-dependent methyltransferases"/>
    <property type="match status" value="1"/>
</dbReference>
<evidence type="ECO:0000313" key="2">
    <source>
        <dbReference type="Proteomes" id="UP001362899"/>
    </source>
</evidence>
<dbReference type="AlphaFoldDB" id="A0AAV5RP71"/>
<gene>
    <name evidence="1" type="ORF">DASB73_041980</name>
</gene>
<name>A0AAV5RP71_STABA</name>
<accession>A0AAV5RP71</accession>
<keyword evidence="2" id="KW-1185">Reference proteome</keyword>
<dbReference type="GO" id="GO:0008168">
    <property type="term" value="F:methyltransferase activity"/>
    <property type="evidence" value="ECO:0007669"/>
    <property type="project" value="UniProtKB-KW"/>
</dbReference>
<dbReference type="EMBL" id="BTGC01000008">
    <property type="protein sequence ID" value="GMM53235.1"/>
    <property type="molecule type" value="Genomic_DNA"/>
</dbReference>
<proteinExistence type="predicted"/>
<sequence>MFQRTRFAWQRIAASIEHSPKKRRMFHAGFLCLNLATLYGAVNYLRETKHRAIGGKQLPNKFEVKAHNTEPVYNSIAEDYDDRINREELMSYIWLMRKKVCKNLHGDCLEVSCGTMRNLPYISKYLRSNQIQSLTFVDPSEQMLAVGKQKFVDSDLSTKVPAQFVKGRAEDLGVLCESSNQKFDTVFETFGLCSHEDPVAALHAMADVLKPNGKIVLLEHGKGDWAMINNHLDRKAEKRAEEWGCRWNLDLDSIIEQSKLKVVQRKKYHFGTSKLYILEKE</sequence>
<dbReference type="Gene3D" id="3.40.50.150">
    <property type="entry name" value="Vaccinia Virus protein VP39"/>
    <property type="match status" value="1"/>
</dbReference>